<dbReference type="Gene3D" id="3.80.30.30">
    <property type="match status" value="1"/>
</dbReference>
<dbReference type="InterPro" id="IPR040086">
    <property type="entry name" value="MJ0683-like"/>
</dbReference>
<dbReference type="SUPFAM" id="SSF102114">
    <property type="entry name" value="Radical SAM enzymes"/>
    <property type="match status" value="1"/>
</dbReference>
<feature type="region of interest" description="Disordered" evidence="4">
    <location>
        <begin position="14"/>
        <end position="33"/>
    </location>
</feature>
<dbReference type="InterPro" id="IPR006638">
    <property type="entry name" value="Elp3/MiaA/NifB-like_rSAM"/>
</dbReference>
<evidence type="ECO:0000256" key="1">
    <source>
        <dbReference type="ARBA" id="ARBA00022723"/>
    </source>
</evidence>
<evidence type="ECO:0000259" key="5">
    <source>
        <dbReference type="PROSITE" id="PS51918"/>
    </source>
</evidence>
<name>A0A368ZLQ2_9GAMM</name>
<dbReference type="NCBIfam" id="NF033668">
    <property type="entry name" value="rSAM_PA0069"/>
    <property type="match status" value="1"/>
</dbReference>
<dbReference type="Proteomes" id="UP000253506">
    <property type="component" value="Unassembled WGS sequence"/>
</dbReference>
<dbReference type="PANTHER" id="PTHR43432">
    <property type="entry name" value="SLR0285 PROTEIN"/>
    <property type="match status" value="1"/>
</dbReference>
<gene>
    <name evidence="6" type="ORF">DFP77_1381</name>
</gene>
<dbReference type="SFLD" id="SFLDS00029">
    <property type="entry name" value="Radical_SAM"/>
    <property type="match status" value="1"/>
</dbReference>
<organism evidence="6 7">
    <name type="scientific">Marinomonas foliarum</name>
    <dbReference type="NCBI Taxonomy" id="491950"/>
    <lineage>
        <taxon>Bacteria</taxon>
        <taxon>Pseudomonadati</taxon>
        <taxon>Pseudomonadota</taxon>
        <taxon>Gammaproteobacteria</taxon>
        <taxon>Oceanospirillales</taxon>
        <taxon>Oceanospirillaceae</taxon>
        <taxon>Marinomonas</taxon>
    </lineage>
</organism>
<keyword evidence="6" id="KW-0456">Lyase</keyword>
<proteinExistence type="predicted"/>
<dbReference type="GO" id="GO:0046872">
    <property type="term" value="F:metal ion binding"/>
    <property type="evidence" value="ECO:0007669"/>
    <property type="project" value="UniProtKB-KW"/>
</dbReference>
<evidence type="ECO:0000256" key="3">
    <source>
        <dbReference type="ARBA" id="ARBA00023014"/>
    </source>
</evidence>
<keyword evidence="2" id="KW-0408">Iron</keyword>
<dbReference type="PANTHER" id="PTHR43432:SF3">
    <property type="entry name" value="SLR0285 PROTEIN"/>
    <property type="match status" value="1"/>
</dbReference>
<comment type="caution">
    <text evidence="6">The sequence shown here is derived from an EMBL/GenBank/DDBJ whole genome shotgun (WGS) entry which is preliminary data.</text>
</comment>
<dbReference type="Pfam" id="PF04055">
    <property type="entry name" value="Radical_SAM"/>
    <property type="match status" value="1"/>
</dbReference>
<dbReference type="AlphaFoldDB" id="A0A368ZLQ2"/>
<dbReference type="SFLD" id="SFLDG01084">
    <property type="entry name" value="Uncharacterised_Radical_SAM_Su"/>
    <property type="match status" value="1"/>
</dbReference>
<keyword evidence="3" id="KW-0411">Iron-sulfur</keyword>
<dbReference type="SMART" id="SM00729">
    <property type="entry name" value="Elp3"/>
    <property type="match status" value="1"/>
</dbReference>
<feature type="domain" description="Radical SAM core" evidence="5">
    <location>
        <begin position="84"/>
        <end position="325"/>
    </location>
</feature>
<dbReference type="GO" id="GO:0016829">
    <property type="term" value="F:lyase activity"/>
    <property type="evidence" value="ECO:0007669"/>
    <property type="project" value="UniProtKB-KW"/>
</dbReference>
<keyword evidence="1" id="KW-0479">Metal-binding</keyword>
<evidence type="ECO:0000313" key="7">
    <source>
        <dbReference type="Proteomes" id="UP000253506"/>
    </source>
</evidence>
<reference evidence="6 7" key="1">
    <citation type="submission" date="2018-07" db="EMBL/GenBank/DDBJ databases">
        <title>Genomic Encyclopedia of Type Strains, Phase III (KMG-III): the genomes of soil and plant-associated and newly described type strains.</title>
        <authorList>
            <person name="Whitman W."/>
        </authorList>
    </citation>
    <scope>NUCLEOTIDE SEQUENCE [LARGE SCALE GENOMIC DNA]</scope>
    <source>
        <strain evidence="6 7">CECT 7731</strain>
    </source>
</reference>
<evidence type="ECO:0000256" key="4">
    <source>
        <dbReference type="SAM" id="MobiDB-lite"/>
    </source>
</evidence>
<dbReference type="CDD" id="cd01335">
    <property type="entry name" value="Radical_SAM"/>
    <property type="match status" value="1"/>
</dbReference>
<dbReference type="PROSITE" id="PS51918">
    <property type="entry name" value="RADICAL_SAM"/>
    <property type="match status" value="1"/>
</dbReference>
<evidence type="ECO:0000313" key="6">
    <source>
        <dbReference type="EMBL" id="RCW95449.1"/>
    </source>
</evidence>
<dbReference type="GO" id="GO:0051536">
    <property type="term" value="F:iron-sulfur cluster binding"/>
    <property type="evidence" value="ECO:0007669"/>
    <property type="project" value="UniProtKB-KW"/>
</dbReference>
<accession>A0A368ZLQ2</accession>
<evidence type="ECO:0000256" key="2">
    <source>
        <dbReference type="ARBA" id="ARBA00023004"/>
    </source>
</evidence>
<dbReference type="InterPro" id="IPR058240">
    <property type="entry name" value="rSAM_sf"/>
</dbReference>
<feature type="compositionally biased region" description="Polar residues" evidence="4">
    <location>
        <begin position="14"/>
        <end position="27"/>
    </location>
</feature>
<dbReference type="EMBL" id="QPJQ01000038">
    <property type="protein sequence ID" value="RCW95449.1"/>
    <property type="molecule type" value="Genomic_DNA"/>
</dbReference>
<sequence>MHSILSVVMSASFSNNSNQKGDTSPFNNPIKGRGTANNMAGRFAITLVEVDENDEAIALLEKSSPKTEVRHERAKSIISRNSSPDIPFRMSVNPYKGCEHGCVYCFARPTHAYLDLSPGLDFETKLIAKTNAAFLFEEELAHPNYRCEPIALGINTDAYQPIEKQLKITRRLLEIALAHNQPISLITKSTLILRDIDLLTMMAEKNLIHVAVSVTTLNNDLKRILEPRTASGKTLLQVIKTLREAGIPVSVLVAPVIPFINDNELEEIVAACAEVGAQSINYIMLRLPHEVAPLFSDWLHQHYPDRAEHVLLRIMDMRGGKLYNSQFGKRMTGEGIFADLINQRFHVARRKYGLDDNRLSYLDCRHFAVPPKEGDQMALF</sequence>
<protein>
    <submittedName>
        <fullName evidence="6">DNA repair photolyase</fullName>
    </submittedName>
</protein>
<dbReference type="InterPro" id="IPR007197">
    <property type="entry name" value="rSAM"/>
</dbReference>